<dbReference type="InterPro" id="IPR005311">
    <property type="entry name" value="PBP_dimer"/>
</dbReference>
<dbReference type="SUPFAM" id="SSF56519">
    <property type="entry name" value="Penicillin binding protein dimerisation domain"/>
    <property type="match status" value="1"/>
</dbReference>
<dbReference type="PANTHER" id="PTHR30627">
    <property type="entry name" value="PEPTIDOGLYCAN D,D-TRANSPEPTIDASE"/>
    <property type="match status" value="1"/>
</dbReference>
<keyword evidence="9 11" id="KW-0472">Membrane</keyword>
<dbReference type="InterPro" id="IPR036138">
    <property type="entry name" value="PBP_dimer_sf"/>
</dbReference>
<evidence type="ECO:0000256" key="9">
    <source>
        <dbReference type="ARBA" id="ARBA00023136"/>
    </source>
</evidence>
<keyword evidence="8 11" id="KW-1133">Transmembrane helix</keyword>
<feature type="domain" description="Penicillin-binding protein dimerisation" evidence="13">
    <location>
        <begin position="63"/>
        <end position="253"/>
    </location>
</feature>
<keyword evidence="15" id="KW-1185">Reference proteome</keyword>
<evidence type="ECO:0000259" key="13">
    <source>
        <dbReference type="Pfam" id="PF03717"/>
    </source>
</evidence>
<dbReference type="AlphaFoldDB" id="A0A5R9GGN4"/>
<evidence type="ECO:0000313" key="14">
    <source>
        <dbReference type="EMBL" id="TLS51903.1"/>
    </source>
</evidence>
<keyword evidence="5 11" id="KW-0812">Transmembrane</keyword>
<evidence type="ECO:0000256" key="10">
    <source>
        <dbReference type="ARBA" id="ARBA00023316"/>
    </source>
</evidence>
<evidence type="ECO:0000256" key="8">
    <source>
        <dbReference type="ARBA" id="ARBA00022989"/>
    </source>
</evidence>
<evidence type="ECO:0000256" key="1">
    <source>
        <dbReference type="ARBA" id="ARBA00004167"/>
    </source>
</evidence>
<dbReference type="GO" id="GO:0008658">
    <property type="term" value="F:penicillin binding"/>
    <property type="evidence" value="ECO:0007669"/>
    <property type="project" value="InterPro"/>
</dbReference>
<evidence type="ECO:0000256" key="3">
    <source>
        <dbReference type="ARBA" id="ARBA00007171"/>
    </source>
</evidence>
<evidence type="ECO:0000259" key="12">
    <source>
        <dbReference type="Pfam" id="PF00905"/>
    </source>
</evidence>
<name>A0A5R9GGN4_9BACL</name>
<dbReference type="GO" id="GO:0009252">
    <property type="term" value="P:peptidoglycan biosynthetic process"/>
    <property type="evidence" value="ECO:0007669"/>
    <property type="project" value="UniProtKB-KW"/>
</dbReference>
<sequence>MGESKERPGQQYSRRDTVRRINLFFFVVFGMFCILVVKLAHVQLVQGEYMREAEQRTATRTVPIPPIRGGIFDAAGSPIASSVPTQALYFTLLPGMKAEDAEALAERLEDVFATYGDEDGMLRSDTILELMDLESNRSYAFTPRKLKYDLTKREVAYFMSHAAEYPQLEVAEESIRTYDASSIAVQLVGYLKTYDAAVQSLDFYKDKQKTDDPYTRYLGHELVGNDGLELLFQDLLRGKNGMKSIAVDATGRIAGPAVTIYPEKGADLYLTIHKQIQLETEKAIAEHLSYLRTAPFESGDRAPFARAGYAVAMEVDTGKVIAMASIPDYDPNVWRGGRIAQDEWSAIHSIVGNGAIRETYQQWESQEEANKHASSLVFLGSTQKPLTVLIGLAEGLITTDTRYRDAGAFAFGKKGTHRVSVRNDGGRNLGLLEPATALQKSSNAFMAEMIGNALYLRDGKEGVEIWDRYMKSFGLGVTTGSGLLGEQAGVAGYLAEADNASAQSALVYASFGQQGKYTALQLAQYTAVLANRGKRMKPQFAEKAVNAEGETVRTFEPAVLNEIRFPEPFWEEIEAGMKSNVQGFDGVTYTFRRKTGTSEQDVSGGRVENAVFIGYAPAEKPKVAVAVVVPEGGYGGRGAAPIARKIFDAYQAVYGF</sequence>
<comment type="similarity">
    <text evidence="3">Belongs to the transpeptidase family.</text>
</comment>
<feature type="transmembrane region" description="Helical" evidence="11">
    <location>
        <begin position="21"/>
        <end position="41"/>
    </location>
</feature>
<dbReference type="Proteomes" id="UP000309676">
    <property type="component" value="Unassembled WGS sequence"/>
</dbReference>
<dbReference type="Pfam" id="PF03717">
    <property type="entry name" value="PBP_dimer"/>
    <property type="match status" value="1"/>
</dbReference>
<dbReference type="GO" id="GO:0071555">
    <property type="term" value="P:cell wall organization"/>
    <property type="evidence" value="ECO:0007669"/>
    <property type="project" value="UniProtKB-KW"/>
</dbReference>
<dbReference type="GO" id="GO:0008360">
    <property type="term" value="P:regulation of cell shape"/>
    <property type="evidence" value="ECO:0007669"/>
    <property type="project" value="UniProtKB-KW"/>
</dbReference>
<dbReference type="SUPFAM" id="SSF56601">
    <property type="entry name" value="beta-lactamase/transpeptidase-like"/>
    <property type="match status" value="1"/>
</dbReference>
<dbReference type="InterPro" id="IPR050515">
    <property type="entry name" value="Beta-lactam/transpept"/>
</dbReference>
<comment type="subcellular location">
    <subcellularLocation>
        <location evidence="2">Cell membrane</location>
    </subcellularLocation>
    <subcellularLocation>
        <location evidence="1">Membrane</location>
        <topology evidence="1">Single-pass membrane protein</topology>
    </subcellularLocation>
</comment>
<dbReference type="InterPro" id="IPR012338">
    <property type="entry name" value="Beta-lactam/transpept-like"/>
</dbReference>
<protein>
    <submittedName>
        <fullName evidence="14">Penicillin-binding protein 2</fullName>
    </submittedName>
</protein>
<dbReference type="Gene3D" id="3.40.710.10">
    <property type="entry name" value="DD-peptidase/beta-lactamase superfamily"/>
    <property type="match status" value="1"/>
</dbReference>
<dbReference type="EMBL" id="VCIW01000007">
    <property type="protein sequence ID" value="TLS51903.1"/>
    <property type="molecule type" value="Genomic_DNA"/>
</dbReference>
<dbReference type="OrthoDB" id="9770103at2"/>
<evidence type="ECO:0000313" key="15">
    <source>
        <dbReference type="Proteomes" id="UP000309676"/>
    </source>
</evidence>
<dbReference type="Pfam" id="PF00905">
    <property type="entry name" value="Transpeptidase"/>
    <property type="match status" value="1"/>
</dbReference>
<evidence type="ECO:0000256" key="11">
    <source>
        <dbReference type="SAM" id="Phobius"/>
    </source>
</evidence>
<dbReference type="Gene3D" id="3.90.1310.10">
    <property type="entry name" value="Penicillin-binding protein 2a (Domain 2)"/>
    <property type="match status" value="1"/>
</dbReference>
<evidence type="ECO:0000256" key="7">
    <source>
        <dbReference type="ARBA" id="ARBA00022984"/>
    </source>
</evidence>
<evidence type="ECO:0000256" key="2">
    <source>
        <dbReference type="ARBA" id="ARBA00004236"/>
    </source>
</evidence>
<dbReference type="InterPro" id="IPR001460">
    <property type="entry name" value="PCN-bd_Tpept"/>
</dbReference>
<gene>
    <name evidence="14" type="ORF">FE782_13455</name>
</gene>
<keyword evidence="10" id="KW-0961">Cell wall biogenesis/degradation</keyword>
<dbReference type="PANTHER" id="PTHR30627:SF2">
    <property type="entry name" value="PEPTIDOGLYCAN D,D-TRANSPEPTIDASE MRDA"/>
    <property type="match status" value="1"/>
</dbReference>
<evidence type="ECO:0000256" key="6">
    <source>
        <dbReference type="ARBA" id="ARBA00022960"/>
    </source>
</evidence>
<feature type="domain" description="Penicillin-binding protein transpeptidase" evidence="12">
    <location>
        <begin position="308"/>
        <end position="647"/>
    </location>
</feature>
<dbReference type="RefSeq" id="WP_138194611.1">
    <property type="nucleotide sequence ID" value="NZ_VCIW01000007.1"/>
</dbReference>
<keyword evidence="6" id="KW-0133">Cell shape</keyword>
<keyword evidence="7" id="KW-0573">Peptidoglycan synthesis</keyword>
<reference evidence="14 15" key="1">
    <citation type="submission" date="2019-05" db="EMBL/GenBank/DDBJ databases">
        <authorList>
            <person name="Narsing Rao M.P."/>
            <person name="Li W.J."/>
        </authorList>
    </citation>
    <scope>NUCLEOTIDE SEQUENCE [LARGE SCALE GENOMIC DNA]</scope>
    <source>
        <strain evidence="14 15">SYSU_K30003</strain>
    </source>
</reference>
<keyword evidence="4" id="KW-1003">Cell membrane</keyword>
<evidence type="ECO:0000256" key="5">
    <source>
        <dbReference type="ARBA" id="ARBA00022692"/>
    </source>
</evidence>
<dbReference type="GO" id="GO:0071972">
    <property type="term" value="F:peptidoglycan L,D-transpeptidase activity"/>
    <property type="evidence" value="ECO:0007669"/>
    <property type="project" value="TreeGrafter"/>
</dbReference>
<evidence type="ECO:0000256" key="4">
    <source>
        <dbReference type="ARBA" id="ARBA00022475"/>
    </source>
</evidence>
<organism evidence="14 15">
    <name type="scientific">Paenibacillus antri</name>
    <dbReference type="NCBI Taxonomy" id="2582848"/>
    <lineage>
        <taxon>Bacteria</taxon>
        <taxon>Bacillati</taxon>
        <taxon>Bacillota</taxon>
        <taxon>Bacilli</taxon>
        <taxon>Bacillales</taxon>
        <taxon>Paenibacillaceae</taxon>
        <taxon>Paenibacillus</taxon>
    </lineage>
</organism>
<accession>A0A5R9GGN4</accession>
<comment type="caution">
    <text evidence="14">The sequence shown here is derived from an EMBL/GenBank/DDBJ whole genome shotgun (WGS) entry which is preliminary data.</text>
</comment>
<proteinExistence type="inferred from homology"/>
<dbReference type="GO" id="GO:0005886">
    <property type="term" value="C:plasma membrane"/>
    <property type="evidence" value="ECO:0007669"/>
    <property type="project" value="UniProtKB-SubCell"/>
</dbReference>